<reference evidence="2" key="1">
    <citation type="submission" date="2018-01" db="EMBL/GenBank/DDBJ databases">
        <title>An insight into the sialome of Amazonian anophelines.</title>
        <authorList>
            <person name="Ribeiro J.M."/>
            <person name="Scarpassa V."/>
            <person name="Calvo E."/>
        </authorList>
    </citation>
    <scope>NUCLEOTIDE SEQUENCE</scope>
</reference>
<dbReference type="AlphaFoldDB" id="A0A2M4D7Q5"/>
<proteinExistence type="predicted"/>
<organism evidence="2">
    <name type="scientific">Anopheles darlingi</name>
    <name type="common">Mosquito</name>
    <dbReference type="NCBI Taxonomy" id="43151"/>
    <lineage>
        <taxon>Eukaryota</taxon>
        <taxon>Metazoa</taxon>
        <taxon>Ecdysozoa</taxon>
        <taxon>Arthropoda</taxon>
        <taxon>Hexapoda</taxon>
        <taxon>Insecta</taxon>
        <taxon>Pterygota</taxon>
        <taxon>Neoptera</taxon>
        <taxon>Endopterygota</taxon>
        <taxon>Diptera</taxon>
        <taxon>Nematocera</taxon>
        <taxon>Culicoidea</taxon>
        <taxon>Culicidae</taxon>
        <taxon>Anophelinae</taxon>
        <taxon>Anopheles</taxon>
    </lineage>
</organism>
<feature type="chain" id="PRO_5014856881" evidence="1">
    <location>
        <begin position="25"/>
        <end position="106"/>
    </location>
</feature>
<dbReference type="EMBL" id="GGFL01009398">
    <property type="protein sequence ID" value="MBW73576.1"/>
    <property type="molecule type" value="Transcribed_RNA"/>
</dbReference>
<sequence>MLTPGLGLACWCFALIHPLPSTWRECYRFAAYESVRLSRYLQSFLSLACRTVADPGRYIDAATLRAVSVARLVDTRLRRKFWPPVPTYPVADESDEKDYCCWCLYR</sequence>
<name>A0A2M4D7Q5_ANODA</name>
<evidence type="ECO:0000313" key="2">
    <source>
        <dbReference type="EMBL" id="MBW73576.1"/>
    </source>
</evidence>
<keyword evidence="1" id="KW-0732">Signal</keyword>
<feature type="signal peptide" evidence="1">
    <location>
        <begin position="1"/>
        <end position="24"/>
    </location>
</feature>
<protein>
    <submittedName>
        <fullName evidence="2">Putative secreted protein</fullName>
    </submittedName>
</protein>
<evidence type="ECO:0000256" key="1">
    <source>
        <dbReference type="SAM" id="SignalP"/>
    </source>
</evidence>
<accession>A0A2M4D7Q5</accession>